<organism evidence="1">
    <name type="scientific">Riboviria sp</name>
    <dbReference type="NCBI Taxonomy" id="2585031"/>
    <lineage>
        <taxon>Viruses</taxon>
        <taxon>Riboviria</taxon>
    </lineage>
</organism>
<sequence length="546" mass="60202">MPARKTTTTTVTTTAKGKRNSGKTIINVPLVKTINQQKQRNRKKQTRNAFKRPNAAAKYKSYVNAALELKSGEASEIALMRNICMPGEQDPVHFVDGFSSDPATLATPLMRLSPQWSTANGEPYMGYLFKNPGCTYISLYANSAALNYKYFFYGCGQNSATDLIPTSPGVSWAMFVQANEAAWLNTPYTRPSTDSQFKPHGDYQLSWVGHRGDTGGNYVWIETGSVINFAITNKTGSTADVSVQLWYSYEGKEEFIEEFAAANVLNNATANVGATPLTTTSGYYAFAFKGSVDGNYTFSNSYYSGSGPVYGHMCMSGYCENATNLPSVRTIGTSIRFCNTASFTNNQGSIVARQMEPGKMWYDYKDPDELANMNKTYDEPIKRGYFGYVRCVRKIDLDYQDIMEVENGDFRGPKQCLKDMGPFIAFIISIEDPTNRSGFIEIKGSYEALTQNNWFNPSKPRGEPVDAQRAVQLCQDVDNHVENPTHILKILNATRNIVRKAGKTGLNLLPAAEMVGNGVGMAFGNPLAGTMITGASKGFLKQMSRA</sequence>
<protein>
    <submittedName>
        <fullName evidence="1">Uncharacterized protein</fullName>
    </submittedName>
</protein>
<gene>
    <name evidence="1" type="ORF">H3RhizoLitter14474_000001</name>
</gene>
<accession>A0A514D9P3</accession>
<evidence type="ECO:0000313" key="1">
    <source>
        <dbReference type="EMBL" id="QDH90340.1"/>
    </source>
</evidence>
<proteinExistence type="predicted"/>
<reference evidence="1" key="1">
    <citation type="submission" date="2019-05" db="EMBL/GenBank/DDBJ databases">
        <title>Metatranscriptomic reconstruction reveals RNA viruses with the potential to shape carbon cycling in soil.</title>
        <authorList>
            <person name="Starr E.P."/>
            <person name="Nuccio E."/>
            <person name="Pett-Ridge J."/>
            <person name="Banfield J.F."/>
            <person name="Firestone M.K."/>
        </authorList>
    </citation>
    <scope>NUCLEOTIDE SEQUENCE</scope>
    <source>
        <strain evidence="1">H3_Rhizo_Litter_14_scaffold_474</strain>
    </source>
</reference>
<name>A0A514D9P3_9VIRU</name>
<dbReference type="EMBL" id="MN035451">
    <property type="protein sequence ID" value="QDH90340.1"/>
    <property type="molecule type" value="Genomic_DNA"/>
</dbReference>